<dbReference type="GO" id="GO:0000976">
    <property type="term" value="F:transcription cis-regulatory region binding"/>
    <property type="evidence" value="ECO:0007669"/>
    <property type="project" value="TreeGrafter"/>
</dbReference>
<dbReference type="RefSeq" id="WP_177320091.1">
    <property type="nucleotide sequence ID" value="NZ_BOMT01000095.1"/>
</dbReference>
<dbReference type="InterPro" id="IPR001647">
    <property type="entry name" value="HTH_TetR"/>
</dbReference>
<dbReference type="InterPro" id="IPR050109">
    <property type="entry name" value="HTH-type_TetR-like_transc_reg"/>
</dbReference>
<keyword evidence="2 4" id="KW-0238">DNA-binding</keyword>
<evidence type="ECO:0000256" key="1">
    <source>
        <dbReference type="ARBA" id="ARBA00023015"/>
    </source>
</evidence>
<dbReference type="PRINTS" id="PR00455">
    <property type="entry name" value="HTHTETR"/>
</dbReference>
<evidence type="ECO:0000259" key="5">
    <source>
        <dbReference type="PROSITE" id="PS50977"/>
    </source>
</evidence>
<dbReference type="SUPFAM" id="SSF46689">
    <property type="entry name" value="Homeodomain-like"/>
    <property type="match status" value="1"/>
</dbReference>
<evidence type="ECO:0000313" key="6">
    <source>
        <dbReference type="EMBL" id="SFF74106.1"/>
    </source>
</evidence>
<evidence type="ECO:0000256" key="3">
    <source>
        <dbReference type="ARBA" id="ARBA00023163"/>
    </source>
</evidence>
<dbReference type="PANTHER" id="PTHR30055:SF238">
    <property type="entry name" value="MYCOFACTOCIN BIOSYNTHESIS TRANSCRIPTIONAL REGULATOR MFTR-RELATED"/>
    <property type="match status" value="1"/>
</dbReference>
<dbReference type="Proteomes" id="UP000199645">
    <property type="component" value="Unassembled WGS sequence"/>
</dbReference>
<keyword evidence="1" id="KW-0805">Transcription regulation</keyword>
<dbReference type="Gene3D" id="1.10.357.10">
    <property type="entry name" value="Tetracycline Repressor, domain 2"/>
    <property type="match status" value="1"/>
</dbReference>
<evidence type="ECO:0000256" key="4">
    <source>
        <dbReference type="PROSITE-ProRule" id="PRU00335"/>
    </source>
</evidence>
<dbReference type="InterPro" id="IPR023772">
    <property type="entry name" value="DNA-bd_HTH_TetR-type_CS"/>
</dbReference>
<gene>
    <name evidence="6" type="ORF">SAMN05421541_12011</name>
</gene>
<feature type="domain" description="HTH tetR-type" evidence="5">
    <location>
        <begin position="14"/>
        <end position="74"/>
    </location>
</feature>
<dbReference type="Pfam" id="PF00440">
    <property type="entry name" value="TetR_N"/>
    <property type="match status" value="1"/>
</dbReference>
<dbReference type="GO" id="GO:0003700">
    <property type="term" value="F:DNA-binding transcription factor activity"/>
    <property type="evidence" value="ECO:0007669"/>
    <property type="project" value="TreeGrafter"/>
</dbReference>
<evidence type="ECO:0000313" key="7">
    <source>
        <dbReference type="Proteomes" id="UP000199645"/>
    </source>
</evidence>
<protein>
    <submittedName>
        <fullName evidence="6">DNA-binding transcriptional regulator, AcrR family</fullName>
    </submittedName>
</protein>
<feature type="DNA-binding region" description="H-T-H motif" evidence="4">
    <location>
        <begin position="37"/>
        <end position="56"/>
    </location>
</feature>
<dbReference type="STRING" id="35752.SAMN05421541_12011"/>
<dbReference type="PANTHER" id="PTHR30055">
    <property type="entry name" value="HTH-TYPE TRANSCRIPTIONAL REGULATOR RUTR"/>
    <property type="match status" value="1"/>
</dbReference>
<reference evidence="6 7" key="1">
    <citation type="submission" date="2016-10" db="EMBL/GenBank/DDBJ databases">
        <authorList>
            <person name="de Groot N.N."/>
        </authorList>
    </citation>
    <scope>NUCLEOTIDE SEQUENCE [LARGE SCALE GENOMIC DNA]</scope>
    <source>
        <strain evidence="6 7">DSM 43019</strain>
    </source>
</reference>
<accession>A0A1I2LAJ1</accession>
<dbReference type="InterPro" id="IPR009057">
    <property type="entry name" value="Homeodomain-like_sf"/>
</dbReference>
<dbReference type="EMBL" id="FONV01000020">
    <property type="protein sequence ID" value="SFF74106.1"/>
    <property type="molecule type" value="Genomic_DNA"/>
</dbReference>
<keyword evidence="3" id="KW-0804">Transcription</keyword>
<name>A0A1I2LAJ1_9ACTN</name>
<sequence length="189" mass="20955">MDEGEGGLRERKKRQTWSALREAGHRLAAERGVENVSVEEIAAAANVSKRTLFNYFDSKEELLFGPDPEDPERLAALVRERPAGEPLWSSLREVVAGYVAVHETRFRLHKQFRYASGGVLEPALAACVAGRGTGDPLHDELLTRTAMTVLRTAFAMWQPTQDYAELSRLVRHGFDLVAAGLGTDRAPVR</sequence>
<dbReference type="PROSITE" id="PS50977">
    <property type="entry name" value="HTH_TETR_2"/>
    <property type="match status" value="1"/>
</dbReference>
<dbReference type="PROSITE" id="PS01081">
    <property type="entry name" value="HTH_TETR_1"/>
    <property type="match status" value="1"/>
</dbReference>
<proteinExistence type="predicted"/>
<keyword evidence="7" id="KW-1185">Reference proteome</keyword>
<evidence type="ECO:0000256" key="2">
    <source>
        <dbReference type="ARBA" id="ARBA00023125"/>
    </source>
</evidence>
<organism evidence="6 7">
    <name type="scientific">Actinoplanes philippinensis</name>
    <dbReference type="NCBI Taxonomy" id="35752"/>
    <lineage>
        <taxon>Bacteria</taxon>
        <taxon>Bacillati</taxon>
        <taxon>Actinomycetota</taxon>
        <taxon>Actinomycetes</taxon>
        <taxon>Micromonosporales</taxon>
        <taxon>Micromonosporaceae</taxon>
        <taxon>Actinoplanes</taxon>
    </lineage>
</organism>
<dbReference type="AlphaFoldDB" id="A0A1I2LAJ1"/>